<name>A0A6J5PHM7_9CAUD</name>
<reference evidence="2" key="1">
    <citation type="submission" date="2020-04" db="EMBL/GenBank/DDBJ databases">
        <authorList>
            <person name="Chiriac C."/>
            <person name="Salcher M."/>
            <person name="Ghai R."/>
            <person name="Kavagutti S V."/>
        </authorList>
    </citation>
    <scope>NUCLEOTIDE SEQUENCE</scope>
</reference>
<feature type="domain" description="DUF6378" evidence="1">
    <location>
        <begin position="5"/>
        <end position="74"/>
    </location>
</feature>
<dbReference type="EMBL" id="LR796801">
    <property type="protein sequence ID" value="CAB4167164.1"/>
    <property type="molecule type" value="Genomic_DNA"/>
</dbReference>
<sequence>MKAKDILDEAKQLLTDRGDEYGDSTLNHIRIARLWSVYLDKNIEPHEVAICLILTKISRTQTTKDHPDSYADIC</sequence>
<gene>
    <name evidence="2" type="ORF">UFOVP863_1</name>
</gene>
<accession>A0A6J5PHM7</accession>
<protein>
    <recommendedName>
        <fullName evidence="1">DUF6378 domain-containing protein</fullName>
    </recommendedName>
</protein>
<evidence type="ECO:0000259" key="1">
    <source>
        <dbReference type="Pfam" id="PF19905"/>
    </source>
</evidence>
<feature type="non-terminal residue" evidence="2">
    <location>
        <position position="74"/>
    </location>
</feature>
<organism evidence="2">
    <name type="scientific">uncultured Caudovirales phage</name>
    <dbReference type="NCBI Taxonomy" id="2100421"/>
    <lineage>
        <taxon>Viruses</taxon>
        <taxon>Duplodnaviria</taxon>
        <taxon>Heunggongvirae</taxon>
        <taxon>Uroviricota</taxon>
        <taxon>Caudoviricetes</taxon>
        <taxon>Peduoviridae</taxon>
        <taxon>Maltschvirus</taxon>
        <taxon>Maltschvirus maltsch</taxon>
    </lineage>
</organism>
<evidence type="ECO:0000313" key="2">
    <source>
        <dbReference type="EMBL" id="CAB4167164.1"/>
    </source>
</evidence>
<dbReference type="Pfam" id="PF19905">
    <property type="entry name" value="DUF6378"/>
    <property type="match status" value="1"/>
</dbReference>
<proteinExistence type="predicted"/>
<dbReference type="InterPro" id="IPR045958">
    <property type="entry name" value="DUF6378"/>
</dbReference>